<proteinExistence type="predicted"/>
<dbReference type="AlphaFoldDB" id="A0A0E0F9L3"/>
<reference evidence="1" key="1">
    <citation type="submission" date="2015-04" db="UniProtKB">
        <authorList>
            <consortium name="EnsemblPlants"/>
        </authorList>
    </citation>
    <scope>IDENTIFICATION</scope>
</reference>
<protein>
    <submittedName>
        <fullName evidence="1">Uncharacterized protein</fullName>
    </submittedName>
</protein>
<dbReference type="EnsemblPlants" id="OMERI12G01730.2">
    <property type="protein sequence ID" value="OMERI12G01730.2"/>
    <property type="gene ID" value="OMERI12G01730"/>
</dbReference>
<name>A0A0E0F9L3_9ORYZ</name>
<dbReference type="Proteomes" id="UP000008021">
    <property type="component" value="Chromosome 12"/>
</dbReference>
<sequence>SGEAAGEGYINFTSQGRPALLSCYYYSLSVRVKEVSLARVHSPIGVKGETKWKQGPTDYHEKEKGYLKERSIQLDELEKHPGQQCNASSSSSNSWSFSLLLLVVFFSFPTGTVRHADWHKRVVDDEDEEEEEACIAGARAVTGWGRAPVSTCHGAGEAEAGVPG</sequence>
<reference evidence="1" key="2">
    <citation type="submission" date="2018-05" db="EMBL/GenBank/DDBJ databases">
        <title>OmerRS3 (Oryza meridionalis Reference Sequence Version 3).</title>
        <authorList>
            <person name="Zhang J."/>
            <person name="Kudrna D."/>
            <person name="Lee S."/>
            <person name="Talag J."/>
            <person name="Welchert J."/>
            <person name="Wing R.A."/>
        </authorList>
    </citation>
    <scope>NUCLEOTIDE SEQUENCE [LARGE SCALE GENOMIC DNA]</scope>
    <source>
        <strain evidence="1">cv. OR44</strain>
    </source>
</reference>
<dbReference type="Gramene" id="OMERI12G01730.2">
    <property type="protein sequence ID" value="OMERI12G01730.2"/>
    <property type="gene ID" value="OMERI12G01730"/>
</dbReference>
<evidence type="ECO:0000313" key="2">
    <source>
        <dbReference type="Proteomes" id="UP000008021"/>
    </source>
</evidence>
<organism evidence="1">
    <name type="scientific">Oryza meridionalis</name>
    <dbReference type="NCBI Taxonomy" id="40149"/>
    <lineage>
        <taxon>Eukaryota</taxon>
        <taxon>Viridiplantae</taxon>
        <taxon>Streptophyta</taxon>
        <taxon>Embryophyta</taxon>
        <taxon>Tracheophyta</taxon>
        <taxon>Spermatophyta</taxon>
        <taxon>Magnoliopsida</taxon>
        <taxon>Liliopsida</taxon>
        <taxon>Poales</taxon>
        <taxon>Poaceae</taxon>
        <taxon>BOP clade</taxon>
        <taxon>Oryzoideae</taxon>
        <taxon>Oryzeae</taxon>
        <taxon>Oryzinae</taxon>
        <taxon>Oryza</taxon>
    </lineage>
</organism>
<keyword evidence="2" id="KW-1185">Reference proteome</keyword>
<evidence type="ECO:0000313" key="1">
    <source>
        <dbReference type="EnsemblPlants" id="OMERI12G01730.2"/>
    </source>
</evidence>
<accession>A0A0E0F9L3</accession>